<keyword evidence="1" id="KW-0812">Transmembrane</keyword>
<comment type="caution">
    <text evidence="2">The sequence shown here is derived from an EMBL/GenBank/DDBJ whole genome shotgun (WGS) entry which is preliminary data.</text>
</comment>
<dbReference type="Proteomes" id="UP001142393">
    <property type="component" value="Unassembled WGS sequence"/>
</dbReference>
<dbReference type="AlphaFoldDB" id="A0A9W8P6F6"/>
<feature type="transmembrane region" description="Helical" evidence="1">
    <location>
        <begin position="12"/>
        <end position="29"/>
    </location>
</feature>
<name>A0A9W8P6F6_9AGAR</name>
<keyword evidence="1" id="KW-0472">Membrane</keyword>
<evidence type="ECO:0000313" key="2">
    <source>
        <dbReference type="EMBL" id="KAJ3747859.1"/>
    </source>
</evidence>
<evidence type="ECO:0000256" key="1">
    <source>
        <dbReference type="SAM" id="Phobius"/>
    </source>
</evidence>
<evidence type="ECO:0000313" key="3">
    <source>
        <dbReference type="Proteomes" id="UP001142393"/>
    </source>
</evidence>
<organism evidence="2 3">
    <name type="scientific">Lentinula detonsa</name>
    <dbReference type="NCBI Taxonomy" id="2804962"/>
    <lineage>
        <taxon>Eukaryota</taxon>
        <taxon>Fungi</taxon>
        <taxon>Dikarya</taxon>
        <taxon>Basidiomycota</taxon>
        <taxon>Agaricomycotina</taxon>
        <taxon>Agaricomycetes</taxon>
        <taxon>Agaricomycetidae</taxon>
        <taxon>Agaricales</taxon>
        <taxon>Marasmiineae</taxon>
        <taxon>Omphalotaceae</taxon>
        <taxon>Lentinula</taxon>
    </lineage>
</organism>
<keyword evidence="3" id="KW-1185">Reference proteome</keyword>
<proteinExistence type="predicted"/>
<sequence length="204" mass="23160">MHSPIHGNSTSYFAYVILSFVLFSAIIVSPNECRLPDKQVPNPKLESLSSIPKIIYGRQGEARQCRAPAFAAKMLLSLKYLCFAIESHAFDDVFASRSLRSKEMKAIKRDLGSEWTRVAPRLTQSESRRKVATLDSRAGRRVIGHVIGRRAVFSLITYSSSLIVMEPQIYLSHNYLLAPYSNVQANTLRTRVRTDTRKRRRATK</sequence>
<gene>
    <name evidence="2" type="ORF">DFH05DRAFT_859528</name>
</gene>
<accession>A0A9W8P6F6</accession>
<reference evidence="2 3" key="1">
    <citation type="journal article" date="2023" name="Proc. Natl. Acad. Sci. U.S.A.">
        <title>A global phylogenomic analysis of the shiitake genus Lentinula.</title>
        <authorList>
            <person name="Sierra-Patev S."/>
            <person name="Min B."/>
            <person name="Naranjo-Ortiz M."/>
            <person name="Looney B."/>
            <person name="Konkel Z."/>
            <person name="Slot J.C."/>
            <person name="Sakamoto Y."/>
            <person name="Steenwyk J.L."/>
            <person name="Rokas A."/>
            <person name="Carro J."/>
            <person name="Camarero S."/>
            <person name="Ferreira P."/>
            <person name="Molpeceres G."/>
            <person name="Ruiz-Duenas F.J."/>
            <person name="Serrano A."/>
            <person name="Henrissat B."/>
            <person name="Drula E."/>
            <person name="Hughes K.W."/>
            <person name="Mata J.L."/>
            <person name="Ishikawa N.K."/>
            <person name="Vargas-Isla R."/>
            <person name="Ushijima S."/>
            <person name="Smith C.A."/>
            <person name="Donoghue J."/>
            <person name="Ahrendt S."/>
            <person name="Andreopoulos W."/>
            <person name="He G."/>
            <person name="LaButti K."/>
            <person name="Lipzen A."/>
            <person name="Ng V."/>
            <person name="Riley R."/>
            <person name="Sandor L."/>
            <person name="Barry K."/>
            <person name="Martinez A.T."/>
            <person name="Xiao Y."/>
            <person name="Gibbons J.G."/>
            <person name="Terashima K."/>
            <person name="Grigoriev I.V."/>
            <person name="Hibbett D."/>
        </authorList>
    </citation>
    <scope>NUCLEOTIDE SEQUENCE [LARGE SCALE GENOMIC DNA]</scope>
    <source>
        <strain evidence="2 3">TFB7810</strain>
    </source>
</reference>
<protein>
    <submittedName>
        <fullName evidence="2">Uncharacterized protein</fullName>
    </submittedName>
</protein>
<dbReference type="EMBL" id="JANVFU010000003">
    <property type="protein sequence ID" value="KAJ3747859.1"/>
    <property type="molecule type" value="Genomic_DNA"/>
</dbReference>
<keyword evidence="1" id="KW-1133">Transmembrane helix</keyword>